<feature type="domain" description="MATH" evidence="10">
    <location>
        <begin position="316"/>
        <end position="468"/>
    </location>
</feature>
<gene>
    <name evidence="12" type="primary">Traf4</name>
    <name evidence="12" type="ORF">AWC38_SpisGene18281</name>
</gene>
<reference evidence="13" key="1">
    <citation type="journal article" date="2017" name="bioRxiv">
        <title>Comparative analysis of the genomes of Stylophora pistillata and Acropora digitifera provides evidence for extensive differences between species of corals.</title>
        <authorList>
            <person name="Voolstra C.R."/>
            <person name="Li Y."/>
            <person name="Liew Y.J."/>
            <person name="Baumgarten S."/>
            <person name="Zoccola D."/>
            <person name="Flot J.-F."/>
            <person name="Tambutte S."/>
            <person name="Allemand D."/>
            <person name="Aranda M."/>
        </authorList>
    </citation>
    <scope>NUCLEOTIDE SEQUENCE [LARGE SCALE GENOMIC DNA]</scope>
</reference>
<keyword evidence="3 7" id="KW-0479">Metal-binding</keyword>
<evidence type="ECO:0000256" key="6">
    <source>
        <dbReference type="ARBA" id="ARBA00022833"/>
    </source>
</evidence>
<name>A0A2B4RMD0_STYPI</name>
<sequence>MAESASTEYRPPSGHNEDFVGAVDEDFQCVICHLPLKEPVLTRCGHRYCKQCLEGHIRWQRSQGQYSTCPSDRQNLDSDKDIFPDKATERKILSLTIRCPNDDCEWTGELRDKEVHLRSCPFHQVLCSNNNCDTKIQRRLLKQHENIACIWRILQCTYCSEPHPACKMQEHMTQCNKFPETCPNNCGRSISRDMVSTHTKDECPRTIISCPFARVGCKQKVERQEMESHLESTTRVHLDFTYSSNNNTEDELKDTKAKLHEIKAELNQTKAELNKTRAELSKTEAELTKTKAESSETKAELKEAVKQLKLLSVKHTNSFLWRIDGFSEILKRAQTDEDKNNICSDPFYTKTGKENCGYKLKVRVRPNGDGDSKNTHLSVYIIVMKGEYDAILPWPLAEKVRFTLIDQQEDLDQRQNKTLEIFGKESMSFARPVTDENIGLGIRKFVSREELYARRFIVDDTLFLQVVIKSTSS</sequence>
<evidence type="ECO:0000259" key="10">
    <source>
        <dbReference type="PROSITE" id="PS50144"/>
    </source>
</evidence>
<dbReference type="InterPro" id="IPR002083">
    <property type="entry name" value="MATH/TRAF_dom"/>
</dbReference>
<evidence type="ECO:0000313" key="13">
    <source>
        <dbReference type="Proteomes" id="UP000225706"/>
    </source>
</evidence>
<keyword evidence="4" id="KW-0677">Repeat</keyword>
<keyword evidence="12" id="KW-0675">Receptor</keyword>
<dbReference type="GO" id="GO:0005164">
    <property type="term" value="F:tumor necrosis factor receptor binding"/>
    <property type="evidence" value="ECO:0007669"/>
    <property type="project" value="TreeGrafter"/>
</dbReference>
<dbReference type="InterPro" id="IPR001841">
    <property type="entry name" value="Znf_RING"/>
</dbReference>
<dbReference type="GO" id="GO:0042981">
    <property type="term" value="P:regulation of apoptotic process"/>
    <property type="evidence" value="ECO:0007669"/>
    <property type="project" value="InterPro"/>
</dbReference>
<dbReference type="Pfam" id="PF21355">
    <property type="entry name" value="TRAF-mep_MATH"/>
    <property type="match status" value="1"/>
</dbReference>
<dbReference type="GO" id="GO:0016567">
    <property type="term" value="P:protein ubiquitination"/>
    <property type="evidence" value="ECO:0007669"/>
    <property type="project" value="InterPro"/>
</dbReference>
<dbReference type="SMART" id="SM00184">
    <property type="entry name" value="RING"/>
    <property type="match status" value="1"/>
</dbReference>
<dbReference type="PROSITE" id="PS00518">
    <property type="entry name" value="ZF_RING_1"/>
    <property type="match status" value="1"/>
</dbReference>
<dbReference type="GO" id="GO:0043122">
    <property type="term" value="P:regulation of canonical NF-kappaB signal transduction"/>
    <property type="evidence" value="ECO:0007669"/>
    <property type="project" value="TreeGrafter"/>
</dbReference>
<dbReference type="PROSITE" id="PS50145">
    <property type="entry name" value="ZF_TRAF"/>
    <property type="match status" value="2"/>
</dbReference>
<evidence type="ECO:0000256" key="2">
    <source>
        <dbReference type="ARBA" id="ARBA00022490"/>
    </source>
</evidence>
<dbReference type="Pfam" id="PF02176">
    <property type="entry name" value="zf-TRAF"/>
    <property type="match status" value="1"/>
</dbReference>
<dbReference type="InterPro" id="IPR017907">
    <property type="entry name" value="Znf_RING_CS"/>
</dbReference>
<dbReference type="PROSITE" id="PS50089">
    <property type="entry name" value="ZF_RING_2"/>
    <property type="match status" value="1"/>
</dbReference>
<evidence type="ECO:0000259" key="9">
    <source>
        <dbReference type="PROSITE" id="PS50089"/>
    </source>
</evidence>
<dbReference type="GO" id="GO:0031625">
    <property type="term" value="F:ubiquitin protein ligase binding"/>
    <property type="evidence" value="ECO:0007669"/>
    <property type="project" value="TreeGrafter"/>
</dbReference>
<comment type="subcellular location">
    <subcellularLocation>
        <location evidence="1">Cytoplasm</location>
    </subcellularLocation>
</comment>
<comment type="caution">
    <text evidence="12">The sequence shown here is derived from an EMBL/GenBank/DDBJ whole genome shotgun (WGS) entry which is preliminary data.</text>
</comment>
<dbReference type="InterPro" id="IPR012227">
    <property type="entry name" value="TNF_rcpt-assoc_TRAF_met"/>
</dbReference>
<evidence type="ECO:0000256" key="4">
    <source>
        <dbReference type="ARBA" id="ARBA00022737"/>
    </source>
</evidence>
<dbReference type="SMART" id="SM00061">
    <property type="entry name" value="MATH"/>
    <property type="match status" value="1"/>
</dbReference>
<dbReference type="InterPro" id="IPR001293">
    <property type="entry name" value="Znf_TRAF"/>
</dbReference>
<accession>A0A2B4RMD0</accession>
<protein>
    <submittedName>
        <fullName evidence="12">TNF receptor-associated factor 4</fullName>
    </submittedName>
</protein>
<dbReference type="EMBL" id="LSMT01000476">
    <property type="protein sequence ID" value="PFX17392.1"/>
    <property type="molecule type" value="Genomic_DNA"/>
</dbReference>
<dbReference type="GO" id="GO:0008270">
    <property type="term" value="F:zinc ion binding"/>
    <property type="evidence" value="ECO:0007669"/>
    <property type="project" value="UniProtKB-KW"/>
</dbReference>
<feature type="domain" description="TRAF-type" evidence="11">
    <location>
        <begin position="171"/>
        <end position="227"/>
    </location>
</feature>
<dbReference type="FunFam" id="3.30.40.10:FF:000179">
    <property type="entry name" value="TNF receptor-associated factor"/>
    <property type="match status" value="1"/>
</dbReference>
<feature type="coiled-coil region" evidence="8">
    <location>
        <begin position="245"/>
        <end position="311"/>
    </location>
</feature>
<keyword evidence="6 7" id="KW-0862">Zinc</keyword>
<dbReference type="InterPro" id="IPR008974">
    <property type="entry name" value="TRAF-like"/>
</dbReference>
<dbReference type="SMART" id="SM00504">
    <property type="entry name" value="Ubox"/>
    <property type="match status" value="1"/>
</dbReference>
<evidence type="ECO:0000256" key="7">
    <source>
        <dbReference type="PROSITE-ProRule" id="PRU00207"/>
    </source>
</evidence>
<dbReference type="PIRSF" id="PIRSF015614">
    <property type="entry name" value="TRAF"/>
    <property type="match status" value="1"/>
</dbReference>
<evidence type="ECO:0000256" key="8">
    <source>
        <dbReference type="SAM" id="Coils"/>
    </source>
</evidence>
<evidence type="ECO:0000256" key="5">
    <source>
        <dbReference type="ARBA" id="ARBA00022771"/>
    </source>
</evidence>
<dbReference type="InterPro" id="IPR018957">
    <property type="entry name" value="Znf_C3HC4_RING-type"/>
</dbReference>
<proteinExistence type="predicted"/>
<dbReference type="OrthoDB" id="5948295at2759"/>
<dbReference type="PANTHER" id="PTHR10131">
    <property type="entry name" value="TNF RECEPTOR ASSOCIATED FACTOR"/>
    <property type="match status" value="1"/>
</dbReference>
<keyword evidence="2" id="KW-0963">Cytoplasm</keyword>
<evidence type="ECO:0000259" key="11">
    <source>
        <dbReference type="PROSITE" id="PS50145"/>
    </source>
</evidence>
<dbReference type="Gene3D" id="3.30.40.10">
    <property type="entry name" value="Zinc/RING finger domain, C3HC4 (zinc finger)"/>
    <property type="match status" value="3"/>
</dbReference>
<dbReference type="Proteomes" id="UP000225706">
    <property type="component" value="Unassembled WGS sequence"/>
</dbReference>
<evidence type="ECO:0000313" key="12">
    <source>
        <dbReference type="EMBL" id="PFX17392.1"/>
    </source>
</evidence>
<keyword evidence="13" id="KW-1185">Reference proteome</keyword>
<dbReference type="GO" id="GO:0007165">
    <property type="term" value="P:signal transduction"/>
    <property type="evidence" value="ECO:0007669"/>
    <property type="project" value="InterPro"/>
</dbReference>
<keyword evidence="5 7" id="KW-0863">Zinc-finger</keyword>
<dbReference type="PROSITE" id="PS50144">
    <property type="entry name" value="MATH"/>
    <property type="match status" value="1"/>
</dbReference>
<dbReference type="SUPFAM" id="SSF57850">
    <property type="entry name" value="RING/U-box"/>
    <property type="match status" value="1"/>
</dbReference>
<dbReference type="PANTHER" id="PTHR10131:SF94">
    <property type="entry name" value="TNF RECEPTOR-ASSOCIATED FACTOR 4"/>
    <property type="match status" value="1"/>
</dbReference>
<dbReference type="AlphaFoldDB" id="A0A2B4RMD0"/>
<organism evidence="12 13">
    <name type="scientific">Stylophora pistillata</name>
    <name type="common">Smooth cauliflower coral</name>
    <dbReference type="NCBI Taxonomy" id="50429"/>
    <lineage>
        <taxon>Eukaryota</taxon>
        <taxon>Metazoa</taxon>
        <taxon>Cnidaria</taxon>
        <taxon>Anthozoa</taxon>
        <taxon>Hexacorallia</taxon>
        <taxon>Scleractinia</taxon>
        <taxon>Astrocoeniina</taxon>
        <taxon>Pocilloporidae</taxon>
        <taxon>Stylophora</taxon>
    </lineage>
</organism>
<dbReference type="STRING" id="50429.A0A2B4RMD0"/>
<dbReference type="InterPro" id="IPR003613">
    <property type="entry name" value="Ubox_domain"/>
</dbReference>
<dbReference type="SUPFAM" id="SSF49599">
    <property type="entry name" value="TRAF domain-like"/>
    <property type="match status" value="3"/>
</dbReference>
<dbReference type="Gene3D" id="2.60.210.10">
    <property type="entry name" value="Apoptosis, Tumor Necrosis Factor Receptor Associated Protein 2, Chain A"/>
    <property type="match status" value="1"/>
</dbReference>
<feature type="zinc finger region" description="TRAF-type" evidence="7">
    <location>
        <begin position="115"/>
        <end position="169"/>
    </location>
</feature>
<dbReference type="GO" id="GO:0004842">
    <property type="term" value="F:ubiquitin-protein transferase activity"/>
    <property type="evidence" value="ECO:0007669"/>
    <property type="project" value="InterPro"/>
</dbReference>
<keyword evidence="8" id="KW-0175">Coiled coil</keyword>
<feature type="domain" description="TRAF-type" evidence="11">
    <location>
        <begin position="115"/>
        <end position="169"/>
    </location>
</feature>
<feature type="zinc finger region" description="TRAF-type" evidence="7">
    <location>
        <begin position="171"/>
        <end position="227"/>
    </location>
</feature>
<evidence type="ECO:0000256" key="1">
    <source>
        <dbReference type="ARBA" id="ARBA00004496"/>
    </source>
</evidence>
<evidence type="ECO:0000256" key="3">
    <source>
        <dbReference type="ARBA" id="ARBA00022723"/>
    </source>
</evidence>
<feature type="domain" description="RING-type" evidence="9">
    <location>
        <begin position="29"/>
        <end position="73"/>
    </location>
</feature>
<dbReference type="InterPro" id="IPR049342">
    <property type="entry name" value="TRAF1-6_MATH_dom"/>
</dbReference>
<dbReference type="Pfam" id="PF00097">
    <property type="entry name" value="zf-C3HC4"/>
    <property type="match status" value="1"/>
</dbReference>
<dbReference type="InterPro" id="IPR013083">
    <property type="entry name" value="Znf_RING/FYVE/PHD"/>
</dbReference>
<dbReference type="GO" id="GO:0005737">
    <property type="term" value="C:cytoplasm"/>
    <property type="evidence" value="ECO:0007669"/>
    <property type="project" value="UniProtKB-SubCell"/>
</dbReference>